<keyword evidence="1" id="KW-0472">Membrane</keyword>
<keyword evidence="1" id="KW-0812">Transmembrane</keyword>
<name>A0A087BGT2_9BIFI</name>
<dbReference type="RefSeq" id="WP_033523893.1">
    <property type="nucleotide sequence ID" value="NZ_JGZC01000006.1"/>
</dbReference>
<sequence>MITQAVVSWAMELWAWFLGLFDDVKIPDFAMHPPAAIKTITQWLDGFSVWFPWDAFKTFIIGTVAFVLTCFLVRAVRTAIGHLPFIGGNG</sequence>
<protein>
    <submittedName>
        <fullName evidence="2">Uncharacterized protein</fullName>
    </submittedName>
</protein>
<proteinExistence type="predicted"/>
<evidence type="ECO:0000313" key="2">
    <source>
        <dbReference type="EMBL" id="KFI70232.1"/>
    </source>
</evidence>
<organism evidence="2 3">
    <name type="scientific">Bifidobacterium merycicum</name>
    <dbReference type="NCBI Taxonomy" id="78345"/>
    <lineage>
        <taxon>Bacteria</taxon>
        <taxon>Bacillati</taxon>
        <taxon>Actinomycetota</taxon>
        <taxon>Actinomycetes</taxon>
        <taxon>Bifidobacteriales</taxon>
        <taxon>Bifidobacteriaceae</taxon>
        <taxon>Bifidobacterium</taxon>
    </lineage>
</organism>
<dbReference type="EMBL" id="JGZC01000006">
    <property type="protein sequence ID" value="KFI70232.1"/>
    <property type="molecule type" value="Genomic_DNA"/>
</dbReference>
<comment type="caution">
    <text evidence="2">The sequence shown here is derived from an EMBL/GenBank/DDBJ whole genome shotgun (WGS) entry which is preliminary data.</text>
</comment>
<dbReference type="AlphaFoldDB" id="A0A087BGT2"/>
<keyword evidence="3" id="KW-1185">Reference proteome</keyword>
<evidence type="ECO:0000313" key="3">
    <source>
        <dbReference type="Proteomes" id="UP000029060"/>
    </source>
</evidence>
<accession>A0A087BGT2</accession>
<keyword evidence="1" id="KW-1133">Transmembrane helix</keyword>
<evidence type="ECO:0000256" key="1">
    <source>
        <dbReference type="SAM" id="Phobius"/>
    </source>
</evidence>
<gene>
    <name evidence="2" type="ORF">BMERY_0711</name>
</gene>
<feature type="transmembrane region" description="Helical" evidence="1">
    <location>
        <begin position="55"/>
        <end position="76"/>
    </location>
</feature>
<dbReference type="STRING" id="78345.BMERY_0711"/>
<reference evidence="2 3" key="1">
    <citation type="submission" date="2014-03" db="EMBL/GenBank/DDBJ databases">
        <title>Genomics of Bifidobacteria.</title>
        <authorList>
            <person name="Ventura M."/>
            <person name="Milani C."/>
            <person name="Lugli G.A."/>
        </authorList>
    </citation>
    <scope>NUCLEOTIDE SEQUENCE [LARGE SCALE GENOMIC DNA]</scope>
    <source>
        <strain evidence="2 3">LMG 11341</strain>
    </source>
</reference>
<dbReference type="Proteomes" id="UP000029060">
    <property type="component" value="Unassembled WGS sequence"/>
</dbReference>
<dbReference type="OrthoDB" id="9948649at2"/>